<name>A0A4R7SXA4_9ACTN</name>
<evidence type="ECO:0000256" key="4">
    <source>
        <dbReference type="ARBA" id="ARBA00022692"/>
    </source>
</evidence>
<sequence length="367" mass="40091">MAAWPDPPKFSSMVKAEGNRIAWADVAKGICILLVVLWHVIMKHYLQLDWHIGGRARGLWGTLGEQLLPLRMPLFFAVSGFFAVRAVHRPWSAVARTKVAKFSYLYVLWLVVHTAVLALVPDFATERADGALKFLAQLTITPSNLWYLYALALYFVIAKATRRVPPWVVLGPAFVLSATASAGLLDVPGDRGGVYQNLVFFLAGLYGKGLIEDLAARASWRRLFLIGTPYVVLLAVIAVFDAKTWFGLWPLVSAVAIVLGVTAAGLVSRWERLATALTSIGRRTLPIYVMHLPLLALTHAALIKPLSSAGPAIQWTAAIAEPVLLTALLTYLCLLLHRHLPDVLFDLPFATRTSAAVEPARAEASAS</sequence>
<keyword evidence="10" id="KW-1185">Reference proteome</keyword>
<proteinExistence type="inferred from homology"/>
<dbReference type="Proteomes" id="UP000295151">
    <property type="component" value="Unassembled WGS sequence"/>
</dbReference>
<feature type="transmembrane region" description="Helical" evidence="7">
    <location>
        <begin position="312"/>
        <end position="336"/>
    </location>
</feature>
<comment type="subcellular location">
    <subcellularLocation>
        <location evidence="1">Cell membrane</location>
        <topology evidence="1">Multi-pass membrane protein</topology>
    </subcellularLocation>
</comment>
<organism evidence="9 10">
    <name type="scientific">Kribbella voronezhensis</name>
    <dbReference type="NCBI Taxonomy" id="2512212"/>
    <lineage>
        <taxon>Bacteria</taxon>
        <taxon>Bacillati</taxon>
        <taxon>Actinomycetota</taxon>
        <taxon>Actinomycetes</taxon>
        <taxon>Propionibacteriales</taxon>
        <taxon>Kribbellaceae</taxon>
        <taxon>Kribbella</taxon>
    </lineage>
</organism>
<evidence type="ECO:0000313" key="10">
    <source>
        <dbReference type="Proteomes" id="UP000295151"/>
    </source>
</evidence>
<evidence type="ECO:0000256" key="1">
    <source>
        <dbReference type="ARBA" id="ARBA00004651"/>
    </source>
</evidence>
<evidence type="ECO:0000256" key="6">
    <source>
        <dbReference type="ARBA" id="ARBA00023136"/>
    </source>
</evidence>
<accession>A0A4R7SXA4</accession>
<comment type="similarity">
    <text evidence="2">Belongs to the acyltransferase 3 family.</text>
</comment>
<feature type="transmembrane region" description="Helical" evidence="7">
    <location>
        <begin position="194"/>
        <end position="211"/>
    </location>
</feature>
<evidence type="ECO:0000256" key="5">
    <source>
        <dbReference type="ARBA" id="ARBA00022989"/>
    </source>
</evidence>
<dbReference type="GO" id="GO:0005886">
    <property type="term" value="C:plasma membrane"/>
    <property type="evidence" value="ECO:0007669"/>
    <property type="project" value="UniProtKB-SubCell"/>
</dbReference>
<keyword evidence="5 7" id="KW-1133">Transmembrane helix</keyword>
<dbReference type="GO" id="GO:0009246">
    <property type="term" value="P:enterobacterial common antigen biosynthetic process"/>
    <property type="evidence" value="ECO:0007669"/>
    <property type="project" value="TreeGrafter"/>
</dbReference>
<feature type="transmembrane region" description="Helical" evidence="7">
    <location>
        <begin position="223"/>
        <end position="240"/>
    </location>
</feature>
<feature type="transmembrane region" description="Helical" evidence="7">
    <location>
        <begin position="99"/>
        <end position="120"/>
    </location>
</feature>
<dbReference type="InterPro" id="IPR002656">
    <property type="entry name" value="Acyl_transf_3_dom"/>
</dbReference>
<dbReference type="OrthoDB" id="9811476at2"/>
<dbReference type="EMBL" id="SOCE01000002">
    <property type="protein sequence ID" value="TDU83904.1"/>
    <property type="molecule type" value="Genomic_DNA"/>
</dbReference>
<feature type="transmembrane region" description="Helical" evidence="7">
    <location>
        <begin position="246"/>
        <end position="267"/>
    </location>
</feature>
<reference evidence="9 10" key="1">
    <citation type="submission" date="2019-03" db="EMBL/GenBank/DDBJ databases">
        <title>Genomic Encyclopedia of Type Strains, Phase III (KMG-III): the genomes of soil and plant-associated and newly described type strains.</title>
        <authorList>
            <person name="Whitman W."/>
        </authorList>
    </citation>
    <scope>NUCLEOTIDE SEQUENCE [LARGE SCALE GENOMIC DNA]</scope>
    <source>
        <strain evidence="9 10">VKM Ac-2575</strain>
    </source>
</reference>
<feature type="transmembrane region" description="Helical" evidence="7">
    <location>
        <begin position="21"/>
        <end position="41"/>
    </location>
</feature>
<feature type="transmembrane region" description="Helical" evidence="7">
    <location>
        <begin position="68"/>
        <end position="87"/>
    </location>
</feature>
<evidence type="ECO:0000256" key="7">
    <source>
        <dbReference type="SAM" id="Phobius"/>
    </source>
</evidence>
<dbReference type="Pfam" id="PF01757">
    <property type="entry name" value="Acyl_transf_3"/>
    <property type="match status" value="1"/>
</dbReference>
<evidence type="ECO:0000313" key="9">
    <source>
        <dbReference type="EMBL" id="TDU83904.1"/>
    </source>
</evidence>
<dbReference type="PANTHER" id="PTHR40074:SF4">
    <property type="entry name" value="INNER MEMBRANE PROTEIN YCFT"/>
    <property type="match status" value="1"/>
</dbReference>
<feature type="transmembrane region" description="Helical" evidence="7">
    <location>
        <begin position="287"/>
        <end position="306"/>
    </location>
</feature>
<dbReference type="GO" id="GO:0016413">
    <property type="term" value="F:O-acetyltransferase activity"/>
    <property type="evidence" value="ECO:0007669"/>
    <property type="project" value="TreeGrafter"/>
</dbReference>
<feature type="domain" description="Acyltransferase 3" evidence="8">
    <location>
        <begin position="21"/>
        <end position="337"/>
    </location>
</feature>
<comment type="caution">
    <text evidence="9">The sequence shown here is derived from an EMBL/GenBank/DDBJ whole genome shotgun (WGS) entry which is preliminary data.</text>
</comment>
<dbReference type="PANTHER" id="PTHR40074">
    <property type="entry name" value="O-ACETYLTRANSFERASE WECH"/>
    <property type="match status" value="1"/>
</dbReference>
<gene>
    <name evidence="9" type="ORF">EV138_6368</name>
</gene>
<dbReference type="AlphaFoldDB" id="A0A4R7SXA4"/>
<feature type="transmembrane region" description="Helical" evidence="7">
    <location>
        <begin position="140"/>
        <end position="157"/>
    </location>
</feature>
<feature type="transmembrane region" description="Helical" evidence="7">
    <location>
        <begin position="164"/>
        <end position="182"/>
    </location>
</feature>
<keyword evidence="6 7" id="KW-0472">Membrane</keyword>
<keyword evidence="4 7" id="KW-0812">Transmembrane</keyword>
<evidence type="ECO:0000259" key="8">
    <source>
        <dbReference type="Pfam" id="PF01757"/>
    </source>
</evidence>
<protein>
    <submittedName>
        <fullName evidence="9">Putative membrane protein YcfT</fullName>
    </submittedName>
</protein>
<keyword evidence="3" id="KW-1003">Cell membrane</keyword>
<evidence type="ECO:0000256" key="3">
    <source>
        <dbReference type="ARBA" id="ARBA00022475"/>
    </source>
</evidence>
<evidence type="ECO:0000256" key="2">
    <source>
        <dbReference type="ARBA" id="ARBA00007400"/>
    </source>
</evidence>